<dbReference type="PANTHER" id="PTHR30298">
    <property type="entry name" value="H REPEAT-ASSOCIATED PREDICTED TRANSPOSASE"/>
    <property type="match status" value="1"/>
</dbReference>
<dbReference type="InterPro" id="IPR002559">
    <property type="entry name" value="Transposase_11"/>
</dbReference>
<accession>A0ABZ3J2R9</accession>
<evidence type="ECO:0000313" key="3">
    <source>
        <dbReference type="Proteomes" id="UP000216052"/>
    </source>
</evidence>
<dbReference type="InterPro" id="IPR051698">
    <property type="entry name" value="Transposase_11-like"/>
</dbReference>
<reference evidence="2" key="1">
    <citation type="submission" date="2024-05" db="EMBL/GenBank/DDBJ databases">
        <title>Isolation and characterization of Sporomusa carbonis sp. nov., a carboxydotrophic hydrogenogen in the genus of Sporomusa isolated from a charcoal burning pile.</title>
        <authorList>
            <person name="Boeer T."/>
            <person name="Rosenbaum F."/>
            <person name="Eysell L."/>
            <person name="Mueller V."/>
            <person name="Daniel R."/>
            <person name="Poehlein A."/>
        </authorList>
    </citation>
    <scope>NUCLEOTIDE SEQUENCE [LARGE SCALE GENOMIC DNA]</scope>
    <source>
        <strain evidence="2">DSM 3132</strain>
    </source>
</reference>
<dbReference type="NCBIfam" id="NF033564">
    <property type="entry name" value="transpos_ISAs1"/>
    <property type="match status" value="1"/>
</dbReference>
<protein>
    <recommendedName>
        <fullName evidence="1">Transposase IS4-like domain-containing protein</fullName>
    </recommendedName>
</protein>
<dbReference type="EMBL" id="CP155571">
    <property type="protein sequence ID" value="XFO72344.1"/>
    <property type="molecule type" value="Genomic_DNA"/>
</dbReference>
<evidence type="ECO:0000313" key="2">
    <source>
        <dbReference type="EMBL" id="XFO72344.1"/>
    </source>
</evidence>
<dbReference type="Pfam" id="PF01609">
    <property type="entry name" value="DDE_Tnp_1"/>
    <property type="match status" value="1"/>
</dbReference>
<name>A0ABZ3J2R9_SPOA4</name>
<dbReference type="Proteomes" id="UP000216052">
    <property type="component" value="Chromosome"/>
</dbReference>
<keyword evidence="3" id="KW-1185">Reference proteome</keyword>
<dbReference type="PANTHER" id="PTHR30298:SF0">
    <property type="entry name" value="PROTEIN YBFL-RELATED"/>
    <property type="match status" value="1"/>
</dbReference>
<gene>
    <name evidence="2" type="ORF">SPACI_023960</name>
</gene>
<feature type="domain" description="Transposase IS4-like" evidence="1">
    <location>
        <begin position="12"/>
        <end position="61"/>
    </location>
</feature>
<organism evidence="2 3">
    <name type="scientific">Sporomusa acidovorans (strain ATCC 49682 / DSM 3132 / Mol)</name>
    <dbReference type="NCBI Taxonomy" id="1123286"/>
    <lineage>
        <taxon>Bacteria</taxon>
        <taxon>Bacillati</taxon>
        <taxon>Bacillota</taxon>
        <taxon>Negativicutes</taxon>
        <taxon>Selenomonadales</taxon>
        <taxon>Sporomusaceae</taxon>
        <taxon>Sporomusa</taxon>
    </lineage>
</organism>
<sequence length="115" mass="13514">MQNYGDIKNDIEAQSEIRLYITSVQGSVEEIAQASRSHWGIENNLHWVLDVGFREDQWLTRLQMEAANLSQLRRLSANLLKLETESNMSIQRKRYRCSLDMEYMESVIFNPKVFS</sequence>
<dbReference type="RefSeq" id="WP_373657692.1">
    <property type="nucleotide sequence ID" value="NZ_CP155571.1"/>
</dbReference>
<proteinExistence type="predicted"/>
<dbReference type="InterPro" id="IPR047647">
    <property type="entry name" value="ISAs1_transpos"/>
</dbReference>
<evidence type="ECO:0000259" key="1">
    <source>
        <dbReference type="Pfam" id="PF01609"/>
    </source>
</evidence>